<evidence type="ECO:0000256" key="1">
    <source>
        <dbReference type="SAM" id="Phobius"/>
    </source>
</evidence>
<sequence length="120" mass="13176">MAGMFLLASLQRMTGYSELLTNILFFIIPVILGFGYGMTFPAYNTLFVNLAPNNRRATASSTFMTSWDLGVGLGLVFGGQFADSEGGLPLAFLIGALMILFSYIYFLKSAGPHFLRNKLR</sequence>
<dbReference type="EMBL" id="VSSQ01096902">
    <property type="protein sequence ID" value="MPN40475.1"/>
    <property type="molecule type" value="Genomic_DNA"/>
</dbReference>
<dbReference type="GO" id="GO:0022857">
    <property type="term" value="F:transmembrane transporter activity"/>
    <property type="evidence" value="ECO:0007669"/>
    <property type="project" value="InterPro"/>
</dbReference>
<dbReference type="InterPro" id="IPR036259">
    <property type="entry name" value="MFS_trans_sf"/>
</dbReference>
<feature type="transmembrane region" description="Helical" evidence="1">
    <location>
        <begin position="88"/>
        <end position="107"/>
    </location>
</feature>
<keyword evidence="1" id="KW-1133">Transmembrane helix</keyword>
<evidence type="ECO:0000313" key="3">
    <source>
        <dbReference type="EMBL" id="MPN40475.1"/>
    </source>
</evidence>
<dbReference type="PROSITE" id="PS50850">
    <property type="entry name" value="MFS"/>
    <property type="match status" value="1"/>
</dbReference>
<name>A0A645HN47_9ZZZZ</name>
<protein>
    <recommendedName>
        <fullName evidence="2">Major facilitator superfamily (MFS) profile domain-containing protein</fullName>
    </recommendedName>
</protein>
<proteinExistence type="predicted"/>
<dbReference type="Gene3D" id="1.20.1250.20">
    <property type="entry name" value="MFS general substrate transporter like domains"/>
    <property type="match status" value="1"/>
</dbReference>
<dbReference type="InterPro" id="IPR011701">
    <property type="entry name" value="MFS"/>
</dbReference>
<feature type="transmembrane region" description="Helical" evidence="1">
    <location>
        <begin position="63"/>
        <end position="82"/>
    </location>
</feature>
<dbReference type="AlphaFoldDB" id="A0A645HN47"/>
<feature type="domain" description="Major facilitator superfamily (MFS) profile" evidence="2">
    <location>
        <begin position="1"/>
        <end position="120"/>
    </location>
</feature>
<dbReference type="Pfam" id="PF07690">
    <property type="entry name" value="MFS_1"/>
    <property type="match status" value="1"/>
</dbReference>
<gene>
    <name evidence="3" type="ORF">SDC9_188013</name>
</gene>
<dbReference type="InterPro" id="IPR052714">
    <property type="entry name" value="MFS_Exporter"/>
</dbReference>
<dbReference type="InterPro" id="IPR020846">
    <property type="entry name" value="MFS_dom"/>
</dbReference>
<organism evidence="3">
    <name type="scientific">bioreactor metagenome</name>
    <dbReference type="NCBI Taxonomy" id="1076179"/>
    <lineage>
        <taxon>unclassified sequences</taxon>
        <taxon>metagenomes</taxon>
        <taxon>ecological metagenomes</taxon>
    </lineage>
</organism>
<reference evidence="3" key="1">
    <citation type="submission" date="2019-08" db="EMBL/GenBank/DDBJ databases">
        <authorList>
            <person name="Kucharzyk K."/>
            <person name="Murdoch R.W."/>
            <person name="Higgins S."/>
            <person name="Loffler F."/>
        </authorList>
    </citation>
    <scope>NUCLEOTIDE SEQUENCE</scope>
</reference>
<dbReference type="SUPFAM" id="SSF103473">
    <property type="entry name" value="MFS general substrate transporter"/>
    <property type="match status" value="1"/>
</dbReference>
<keyword evidence="1" id="KW-0472">Membrane</keyword>
<keyword evidence="1" id="KW-0812">Transmembrane</keyword>
<dbReference type="PANTHER" id="PTHR23531">
    <property type="entry name" value="QUINOLENE RESISTANCE PROTEIN NORA"/>
    <property type="match status" value="1"/>
</dbReference>
<dbReference type="PANTHER" id="PTHR23531:SF2">
    <property type="entry name" value="PERMEASE"/>
    <property type="match status" value="1"/>
</dbReference>
<evidence type="ECO:0000259" key="2">
    <source>
        <dbReference type="PROSITE" id="PS50850"/>
    </source>
</evidence>
<comment type="caution">
    <text evidence="3">The sequence shown here is derived from an EMBL/GenBank/DDBJ whole genome shotgun (WGS) entry which is preliminary data.</text>
</comment>
<feature type="transmembrane region" description="Helical" evidence="1">
    <location>
        <begin position="20"/>
        <end position="43"/>
    </location>
</feature>
<accession>A0A645HN47</accession>